<evidence type="ECO:0000313" key="2">
    <source>
        <dbReference type="Proteomes" id="UP000188597"/>
    </source>
</evidence>
<gene>
    <name evidence="1" type="ORF">UN64_19580</name>
</gene>
<protein>
    <submittedName>
        <fullName evidence="1">Uncharacterized protein</fullName>
    </submittedName>
</protein>
<dbReference type="Proteomes" id="UP000188597">
    <property type="component" value="Unassembled WGS sequence"/>
</dbReference>
<reference evidence="1 2" key="1">
    <citation type="submission" date="2016-11" db="EMBL/GenBank/DDBJ databases">
        <authorList>
            <person name="Jaros S."/>
            <person name="Januszkiewicz K."/>
            <person name="Wedrychowicz H."/>
        </authorList>
    </citation>
    <scope>NUCLEOTIDE SEQUENCE [LARGE SCALE GENOMIC DNA]</scope>
    <source>
        <strain evidence="1 2">Con a/3</strain>
    </source>
</reference>
<name>A0A1V3FZ99_9BACL</name>
<sequence>MTKLIFDWSDWDGPATGHVIVTRRTWRRAPESLHVPWQVVLPVDGRATLDVAHVAGEVVSILWAPKGAASREDHALVPAGGEHLAHLLDRVDPSTLEPLPEDLPSAFDLVARAEALVARIESGEFTGADGDDGRGITSVEMIGATARFTWTDGTTQDVDLSALAGDDGDDGVGVESVTLDGTTLRFSLSDGTTRDVDAAALRGKDGRTPNLAWDGTRLVVDGVPGPNLKGEAGDDGHTPVPTWQGTALSWDGGEPVDLRGASGQTPTIKIGTVTSGAAPSATITGTSPDLTLGLVLPKGDPGTKGDPGAPGVVSSASSYVIVGPGRPDVPSTTAGTITGSEPVGAEYRSTDGANVGAWTWRKRPTGWAVTDGDTGWRNISALLGGTFTGSVRIKRSGSRVSFVAEKLLGSGSAHLAPDQWAGFRVDIGGRQMSAVLLADNSTRPVAAVKLAISSLAPYYIFGEATPGYGSLIWDTTDSWPSTLPGTPA</sequence>
<dbReference type="AlphaFoldDB" id="A0A1V3FZ99"/>
<dbReference type="RefSeq" id="WP_077365901.1">
    <property type="nucleotide sequence ID" value="NZ_MQMF01000013.1"/>
</dbReference>
<dbReference type="EMBL" id="MQMF01000013">
    <property type="protein sequence ID" value="OOE06998.1"/>
    <property type="molecule type" value="Genomic_DNA"/>
</dbReference>
<dbReference type="OrthoDB" id="2231375at2"/>
<organism evidence="1 2">
    <name type="scientific">Fictibacillus arsenicus</name>
    <dbReference type="NCBI Taxonomy" id="255247"/>
    <lineage>
        <taxon>Bacteria</taxon>
        <taxon>Bacillati</taxon>
        <taxon>Bacillota</taxon>
        <taxon>Bacilli</taxon>
        <taxon>Bacillales</taxon>
        <taxon>Fictibacillaceae</taxon>
        <taxon>Fictibacillus</taxon>
    </lineage>
</organism>
<comment type="caution">
    <text evidence="1">The sequence shown here is derived from an EMBL/GenBank/DDBJ whole genome shotgun (WGS) entry which is preliminary data.</text>
</comment>
<proteinExistence type="predicted"/>
<accession>A0A1V3FZ99</accession>
<evidence type="ECO:0000313" key="1">
    <source>
        <dbReference type="EMBL" id="OOE06998.1"/>
    </source>
</evidence>